<dbReference type="RefSeq" id="WP_306074039.1">
    <property type="nucleotide sequence ID" value="NZ_JAROBZ020000001.1"/>
</dbReference>
<protein>
    <submittedName>
        <fullName evidence="3">Alpha/beta hydrolase</fullName>
    </submittedName>
</protein>
<gene>
    <name evidence="3" type="ORF">P5G62_012255</name>
</gene>
<proteinExistence type="predicted"/>
<keyword evidence="4" id="KW-1185">Reference proteome</keyword>
<dbReference type="Pfam" id="PF07859">
    <property type="entry name" value="Abhydrolase_3"/>
    <property type="match status" value="1"/>
</dbReference>
<evidence type="ECO:0000256" key="1">
    <source>
        <dbReference type="ARBA" id="ARBA00022801"/>
    </source>
</evidence>
<dbReference type="Gene3D" id="3.40.50.1820">
    <property type="entry name" value="alpha/beta hydrolase"/>
    <property type="match status" value="1"/>
</dbReference>
<dbReference type="PANTHER" id="PTHR48081:SF8">
    <property type="entry name" value="ALPHA_BETA HYDROLASE FOLD-3 DOMAIN-CONTAINING PROTEIN-RELATED"/>
    <property type="match status" value="1"/>
</dbReference>
<dbReference type="InterPro" id="IPR013094">
    <property type="entry name" value="AB_hydrolase_3"/>
</dbReference>
<evidence type="ECO:0000313" key="4">
    <source>
        <dbReference type="Proteomes" id="UP001241748"/>
    </source>
</evidence>
<sequence length="318" mass="34609">MDFMSRVAPELKEILTVFPPLSLPEGLEAARQAPAIPIERLESVNITTRSIAGGDGQDMKVKIYEPAPRNGTKLPALLFIHGGGYVLGDVDGSDGDCQEFAQEAQCVVVSVDYRLAPEHPYPAPLEDCYAALVWMTKAADELNIDVSRVAVAGQSAGGGLTAALSLLARDRKGPAISFQMPLYPMIDDRNVTPSSYEITDERAIWNRGNNLAGWRMYLGEHANGEISPYAAPARAKNLSNLPPTYTCVGQLDPFRDETIEYVAKLAQAGVPVEFHLYPGAYHGFELLNPTSEIGKKAKNQYVQALKKALQPQHESISI</sequence>
<dbReference type="PANTHER" id="PTHR48081">
    <property type="entry name" value="AB HYDROLASE SUPERFAMILY PROTEIN C4A8.06C"/>
    <property type="match status" value="1"/>
</dbReference>
<name>A0ABV4YT46_9BACI</name>
<dbReference type="GO" id="GO:0016787">
    <property type="term" value="F:hydrolase activity"/>
    <property type="evidence" value="ECO:0007669"/>
    <property type="project" value="UniProtKB-KW"/>
</dbReference>
<dbReference type="Proteomes" id="UP001241748">
    <property type="component" value="Unassembled WGS sequence"/>
</dbReference>
<feature type="domain" description="Alpha/beta hydrolase fold-3" evidence="2">
    <location>
        <begin position="77"/>
        <end position="285"/>
    </location>
</feature>
<evidence type="ECO:0000313" key="3">
    <source>
        <dbReference type="EMBL" id="MFB3167878.1"/>
    </source>
</evidence>
<organism evidence="3 4">
    <name type="scientific">Neobacillus driksii</name>
    <dbReference type="NCBI Taxonomy" id="3035913"/>
    <lineage>
        <taxon>Bacteria</taxon>
        <taxon>Bacillati</taxon>
        <taxon>Bacillota</taxon>
        <taxon>Bacilli</taxon>
        <taxon>Bacillales</taxon>
        <taxon>Bacillaceae</taxon>
        <taxon>Neobacillus</taxon>
    </lineage>
</organism>
<comment type="caution">
    <text evidence="3">The sequence shown here is derived from an EMBL/GenBank/DDBJ whole genome shotgun (WGS) entry which is preliminary data.</text>
</comment>
<dbReference type="InterPro" id="IPR050300">
    <property type="entry name" value="GDXG_lipolytic_enzyme"/>
</dbReference>
<reference evidence="3 4" key="1">
    <citation type="submission" date="2024-05" db="EMBL/GenBank/DDBJ databases">
        <authorList>
            <person name="Venkateswaran K."/>
        </authorList>
    </citation>
    <scope>NUCLEOTIDE SEQUENCE [LARGE SCALE GENOMIC DNA]</scope>
    <source>
        <strain evidence="3 4">179-C4-2-HS</strain>
    </source>
</reference>
<dbReference type="InterPro" id="IPR029058">
    <property type="entry name" value="AB_hydrolase_fold"/>
</dbReference>
<evidence type="ECO:0000259" key="2">
    <source>
        <dbReference type="Pfam" id="PF07859"/>
    </source>
</evidence>
<accession>A0ABV4YT46</accession>
<keyword evidence="1 3" id="KW-0378">Hydrolase</keyword>
<dbReference type="EMBL" id="JAROBZ020000001">
    <property type="protein sequence ID" value="MFB3167878.1"/>
    <property type="molecule type" value="Genomic_DNA"/>
</dbReference>
<dbReference type="SUPFAM" id="SSF53474">
    <property type="entry name" value="alpha/beta-Hydrolases"/>
    <property type="match status" value="1"/>
</dbReference>